<dbReference type="InterPro" id="IPR011701">
    <property type="entry name" value="MFS"/>
</dbReference>
<feature type="transmembrane region" description="Helical" evidence="3">
    <location>
        <begin position="315"/>
        <end position="343"/>
    </location>
</feature>
<dbReference type="PANTHER" id="PTHR11360">
    <property type="entry name" value="MONOCARBOXYLATE TRANSPORTER"/>
    <property type="match status" value="1"/>
</dbReference>
<gene>
    <name evidence="5" type="ORF">JAAARDRAFT_591154</name>
</gene>
<dbReference type="GO" id="GO:0016020">
    <property type="term" value="C:membrane"/>
    <property type="evidence" value="ECO:0007669"/>
    <property type="project" value="UniProtKB-SubCell"/>
</dbReference>
<dbReference type="InterPro" id="IPR036259">
    <property type="entry name" value="MFS_trans_sf"/>
</dbReference>
<feature type="transmembrane region" description="Helical" evidence="3">
    <location>
        <begin position="355"/>
        <end position="375"/>
    </location>
</feature>
<comment type="similarity">
    <text evidence="2">Belongs to the major facilitator superfamily. Monocarboxylate porter (TC 2.A.1.13) family.</text>
</comment>
<keyword evidence="3" id="KW-0472">Membrane</keyword>
<dbReference type="InterPro" id="IPR020846">
    <property type="entry name" value="MFS_dom"/>
</dbReference>
<protein>
    <recommendedName>
        <fullName evidence="4">Major facilitator superfamily (MFS) profile domain-containing protein</fullName>
    </recommendedName>
</protein>
<feature type="transmembrane region" description="Helical" evidence="3">
    <location>
        <begin position="220"/>
        <end position="241"/>
    </location>
</feature>
<evidence type="ECO:0000259" key="4">
    <source>
        <dbReference type="PROSITE" id="PS50850"/>
    </source>
</evidence>
<dbReference type="OrthoDB" id="2213137at2759"/>
<dbReference type="InterPro" id="IPR050327">
    <property type="entry name" value="Proton-linked_MCT"/>
</dbReference>
<keyword evidence="6" id="KW-1185">Reference proteome</keyword>
<feature type="transmembrane region" description="Helical" evidence="3">
    <location>
        <begin position="253"/>
        <end position="271"/>
    </location>
</feature>
<dbReference type="STRING" id="933084.A0A067P8L1"/>
<evidence type="ECO:0000256" key="1">
    <source>
        <dbReference type="ARBA" id="ARBA00004141"/>
    </source>
</evidence>
<keyword evidence="3" id="KW-1133">Transmembrane helix</keyword>
<dbReference type="SUPFAM" id="SSF103473">
    <property type="entry name" value="MFS general substrate transporter"/>
    <property type="match status" value="1"/>
</dbReference>
<feature type="transmembrane region" description="Helical" evidence="3">
    <location>
        <begin position="150"/>
        <end position="169"/>
    </location>
</feature>
<feature type="transmembrane region" description="Helical" evidence="3">
    <location>
        <begin position="60"/>
        <end position="79"/>
    </location>
</feature>
<proteinExistence type="inferred from homology"/>
<feature type="transmembrane region" description="Helical" evidence="3">
    <location>
        <begin position="381"/>
        <end position="405"/>
    </location>
</feature>
<dbReference type="InParanoid" id="A0A067P8L1"/>
<dbReference type="EMBL" id="KL197765">
    <property type="protein sequence ID" value="KDQ50160.1"/>
    <property type="molecule type" value="Genomic_DNA"/>
</dbReference>
<dbReference type="PANTHER" id="PTHR11360:SF177">
    <property type="entry name" value="RIBOFLAVIN TRANSPORTER MCH5"/>
    <property type="match status" value="1"/>
</dbReference>
<evidence type="ECO:0000313" key="6">
    <source>
        <dbReference type="Proteomes" id="UP000027265"/>
    </source>
</evidence>
<dbReference type="Pfam" id="PF07690">
    <property type="entry name" value="MFS_1"/>
    <property type="match status" value="1"/>
</dbReference>
<feature type="transmembrane region" description="Helical" evidence="3">
    <location>
        <begin position="85"/>
        <end position="112"/>
    </location>
</feature>
<dbReference type="Gene3D" id="1.20.1250.20">
    <property type="entry name" value="MFS general substrate transporter like domains"/>
    <property type="match status" value="1"/>
</dbReference>
<sequence>MTACFGLMNSLGTLEAQLVGGALKDYSRGQIGWIFGLYTFISFFGGIQIGPIFDAYGPRTLIAGGSVSLITGVMLFSISTKYWQFLLTFGILCGMGTSLLFTPSIAAIGHWFLRRRGEVTGIAATGGSIGGIVFPLLIQHTAPKMGFGWSLRIVGFVMVALCAGGILLVRGRSEIFQSQTSPASIKSPTSSHTEVNSRPERQKAFGGAKIDFTAFKDPRFALTTIGVFMIEWGLFIPLTYLTSHAIAIGIPQAFSYQLLAILNTGSVFGRWLPGLLADRMGRFNTMILTVLFCLVTIFGFWLTSGYAESHGARKALLIVFGLCYGFGSGTGISLTPVCVGQICSTQDYGKRYGTCYFVVSFGALTGIPIAGAILSADNNQYLGLIMFCGATYIAALGFFVAARIVGAGWRLETIY</sequence>
<dbReference type="Proteomes" id="UP000027265">
    <property type="component" value="Unassembled WGS sequence"/>
</dbReference>
<dbReference type="GO" id="GO:0022857">
    <property type="term" value="F:transmembrane transporter activity"/>
    <property type="evidence" value="ECO:0007669"/>
    <property type="project" value="InterPro"/>
</dbReference>
<evidence type="ECO:0000256" key="3">
    <source>
        <dbReference type="SAM" id="Phobius"/>
    </source>
</evidence>
<dbReference type="AlphaFoldDB" id="A0A067P8L1"/>
<dbReference type="HOGENOM" id="CLU_001265_1_0_1"/>
<evidence type="ECO:0000313" key="5">
    <source>
        <dbReference type="EMBL" id="KDQ50160.1"/>
    </source>
</evidence>
<name>A0A067P8L1_9AGAM</name>
<reference evidence="6" key="1">
    <citation type="journal article" date="2014" name="Proc. Natl. Acad. Sci. U.S.A.">
        <title>Extensive sampling of basidiomycete genomes demonstrates inadequacy of the white-rot/brown-rot paradigm for wood decay fungi.</title>
        <authorList>
            <person name="Riley R."/>
            <person name="Salamov A.A."/>
            <person name="Brown D.W."/>
            <person name="Nagy L.G."/>
            <person name="Floudas D."/>
            <person name="Held B.W."/>
            <person name="Levasseur A."/>
            <person name="Lombard V."/>
            <person name="Morin E."/>
            <person name="Otillar R."/>
            <person name="Lindquist E.A."/>
            <person name="Sun H."/>
            <person name="LaButti K.M."/>
            <person name="Schmutz J."/>
            <person name="Jabbour D."/>
            <person name="Luo H."/>
            <person name="Baker S.E."/>
            <person name="Pisabarro A.G."/>
            <person name="Walton J.D."/>
            <person name="Blanchette R.A."/>
            <person name="Henrissat B."/>
            <person name="Martin F."/>
            <person name="Cullen D."/>
            <person name="Hibbett D.S."/>
            <person name="Grigoriev I.V."/>
        </authorList>
    </citation>
    <scope>NUCLEOTIDE SEQUENCE [LARGE SCALE GENOMIC DNA]</scope>
    <source>
        <strain evidence="6">MUCL 33604</strain>
    </source>
</reference>
<dbReference type="PROSITE" id="PS50850">
    <property type="entry name" value="MFS"/>
    <property type="match status" value="1"/>
</dbReference>
<feature type="transmembrane region" description="Helical" evidence="3">
    <location>
        <begin position="31"/>
        <end position="53"/>
    </location>
</feature>
<evidence type="ECO:0000256" key="2">
    <source>
        <dbReference type="ARBA" id="ARBA00006727"/>
    </source>
</evidence>
<accession>A0A067P8L1</accession>
<feature type="transmembrane region" description="Helical" evidence="3">
    <location>
        <begin position="119"/>
        <end position="138"/>
    </location>
</feature>
<organism evidence="5 6">
    <name type="scientific">Jaapia argillacea MUCL 33604</name>
    <dbReference type="NCBI Taxonomy" id="933084"/>
    <lineage>
        <taxon>Eukaryota</taxon>
        <taxon>Fungi</taxon>
        <taxon>Dikarya</taxon>
        <taxon>Basidiomycota</taxon>
        <taxon>Agaricomycotina</taxon>
        <taxon>Agaricomycetes</taxon>
        <taxon>Agaricomycetidae</taxon>
        <taxon>Jaapiales</taxon>
        <taxon>Jaapiaceae</taxon>
        <taxon>Jaapia</taxon>
    </lineage>
</organism>
<comment type="subcellular location">
    <subcellularLocation>
        <location evidence="1">Membrane</location>
        <topology evidence="1">Multi-pass membrane protein</topology>
    </subcellularLocation>
</comment>
<keyword evidence="3" id="KW-0812">Transmembrane</keyword>
<feature type="transmembrane region" description="Helical" evidence="3">
    <location>
        <begin position="283"/>
        <end position="303"/>
    </location>
</feature>
<feature type="domain" description="Major facilitator superfamily (MFS) profile" evidence="4">
    <location>
        <begin position="1"/>
        <end position="415"/>
    </location>
</feature>